<dbReference type="Pfam" id="PF03208">
    <property type="entry name" value="PRA1"/>
    <property type="match status" value="1"/>
</dbReference>
<dbReference type="GO" id="GO:0005783">
    <property type="term" value="C:endoplasmic reticulum"/>
    <property type="evidence" value="ECO:0007669"/>
    <property type="project" value="UniProtKB-ARBA"/>
</dbReference>
<evidence type="ECO:0000256" key="6">
    <source>
        <dbReference type="ARBA" id="ARBA00023136"/>
    </source>
</evidence>
<keyword evidence="5 7" id="KW-1133">Transmembrane helix</keyword>
<comment type="caution">
    <text evidence="8">The sequence shown here is derived from an EMBL/GenBank/DDBJ whole genome shotgun (WGS) entry which is preliminary data.</text>
</comment>
<dbReference type="PANTHER" id="PTHR19317:SF2">
    <property type="entry name" value="PRA1 FAMILY PROTEIN F2"/>
    <property type="match status" value="1"/>
</dbReference>
<evidence type="ECO:0000256" key="5">
    <source>
        <dbReference type="ARBA" id="ARBA00022989"/>
    </source>
</evidence>
<dbReference type="InterPro" id="IPR004895">
    <property type="entry name" value="Prenylated_rab_accept_PRA1"/>
</dbReference>
<feature type="transmembrane region" description="Helical" evidence="7">
    <location>
        <begin position="123"/>
        <end position="140"/>
    </location>
</feature>
<comment type="subcellular location">
    <subcellularLocation>
        <location evidence="2">Endomembrane system</location>
        <topology evidence="2">Multi-pass membrane protein</topology>
    </subcellularLocation>
    <subcellularLocation>
        <location evidence="7">Membrane</location>
        <topology evidence="7">Multi-pass membrane protein</topology>
    </subcellularLocation>
</comment>
<comment type="function">
    <text evidence="1 7">May be involved in both secretory and endocytic intracellular trafficking in the endosomal/prevacuolar compartments.</text>
</comment>
<protein>
    <recommendedName>
        <fullName evidence="7">PRA1 family protein</fullName>
    </recommendedName>
</protein>
<keyword evidence="9" id="KW-1185">Reference proteome</keyword>
<sequence>MTNYDTIPTTTTTATTTTNLEFISRAKQRIQESLAMCRPWNFMFNIHSISLPHGFFDALSRIRSNLSFFRMNYTVVILILVLILNLSLLWHPISLIIFLSVVAAWLFLGDQTILILGYNINGWVVQFVIVVVFVGLLLFTGIVSNILVALLIGAVVVVVHAALRRSDDLFLDEEQVASLTSTAS</sequence>
<keyword evidence="7" id="KW-0813">Transport</keyword>
<dbReference type="GO" id="GO:0005794">
    <property type="term" value="C:Golgi apparatus"/>
    <property type="evidence" value="ECO:0007669"/>
    <property type="project" value="TreeGrafter"/>
</dbReference>
<evidence type="ECO:0000256" key="1">
    <source>
        <dbReference type="ARBA" id="ARBA00002501"/>
    </source>
</evidence>
<keyword evidence="4 7" id="KW-0812">Transmembrane</keyword>
<name>A0AAV1XR76_LUPLU</name>
<evidence type="ECO:0000313" key="9">
    <source>
        <dbReference type="Proteomes" id="UP001497480"/>
    </source>
</evidence>
<comment type="similarity">
    <text evidence="3 7">Belongs to the PRA1 family.</text>
</comment>
<dbReference type="EMBL" id="CAXHTB010000017">
    <property type="protein sequence ID" value="CAL0324086.1"/>
    <property type="molecule type" value="Genomic_DNA"/>
</dbReference>
<dbReference type="GO" id="GO:0016192">
    <property type="term" value="P:vesicle-mediated transport"/>
    <property type="evidence" value="ECO:0007669"/>
    <property type="project" value="TreeGrafter"/>
</dbReference>
<reference evidence="8 9" key="1">
    <citation type="submission" date="2024-03" db="EMBL/GenBank/DDBJ databases">
        <authorList>
            <person name="Martinez-Hernandez J."/>
        </authorList>
    </citation>
    <scope>NUCLEOTIDE SEQUENCE [LARGE SCALE GENOMIC DNA]</scope>
</reference>
<evidence type="ECO:0000256" key="7">
    <source>
        <dbReference type="RuleBase" id="RU363107"/>
    </source>
</evidence>
<dbReference type="GO" id="GO:0016020">
    <property type="term" value="C:membrane"/>
    <property type="evidence" value="ECO:0007669"/>
    <property type="project" value="UniProtKB-SubCell"/>
</dbReference>
<feature type="transmembrane region" description="Helical" evidence="7">
    <location>
        <begin position="71"/>
        <end position="90"/>
    </location>
</feature>
<accession>A0AAV1XR76</accession>
<gene>
    <name evidence="8" type="ORF">LLUT_LOCUS25146</name>
</gene>
<proteinExistence type="inferred from homology"/>
<evidence type="ECO:0000256" key="2">
    <source>
        <dbReference type="ARBA" id="ARBA00004127"/>
    </source>
</evidence>
<keyword evidence="6 7" id="KW-0472">Membrane</keyword>
<evidence type="ECO:0000256" key="3">
    <source>
        <dbReference type="ARBA" id="ARBA00006483"/>
    </source>
</evidence>
<evidence type="ECO:0000256" key="4">
    <source>
        <dbReference type="ARBA" id="ARBA00022692"/>
    </source>
</evidence>
<dbReference type="AlphaFoldDB" id="A0AAV1XR76"/>
<dbReference type="PANTHER" id="PTHR19317">
    <property type="entry name" value="PRENYLATED RAB ACCEPTOR 1-RELATED"/>
    <property type="match status" value="1"/>
</dbReference>
<organism evidence="8 9">
    <name type="scientific">Lupinus luteus</name>
    <name type="common">European yellow lupine</name>
    <dbReference type="NCBI Taxonomy" id="3873"/>
    <lineage>
        <taxon>Eukaryota</taxon>
        <taxon>Viridiplantae</taxon>
        <taxon>Streptophyta</taxon>
        <taxon>Embryophyta</taxon>
        <taxon>Tracheophyta</taxon>
        <taxon>Spermatophyta</taxon>
        <taxon>Magnoliopsida</taxon>
        <taxon>eudicotyledons</taxon>
        <taxon>Gunneridae</taxon>
        <taxon>Pentapetalae</taxon>
        <taxon>rosids</taxon>
        <taxon>fabids</taxon>
        <taxon>Fabales</taxon>
        <taxon>Fabaceae</taxon>
        <taxon>Papilionoideae</taxon>
        <taxon>50 kb inversion clade</taxon>
        <taxon>genistoids sensu lato</taxon>
        <taxon>core genistoids</taxon>
        <taxon>Genisteae</taxon>
        <taxon>Lupinus</taxon>
    </lineage>
</organism>
<feature type="transmembrane region" description="Helical" evidence="7">
    <location>
        <begin position="146"/>
        <end position="163"/>
    </location>
</feature>
<dbReference type="Proteomes" id="UP001497480">
    <property type="component" value="Unassembled WGS sequence"/>
</dbReference>
<evidence type="ECO:0000313" key="8">
    <source>
        <dbReference type="EMBL" id="CAL0324086.1"/>
    </source>
</evidence>
<feature type="transmembrane region" description="Helical" evidence="7">
    <location>
        <begin position="96"/>
        <end position="116"/>
    </location>
</feature>